<sequence length="57" mass="6130">MKTALVALLAAAVASVFTSPVPEPDPEAPLTTTIVHPQRADTRYENQGKIAKRTIDK</sequence>
<dbReference type="EMBL" id="CP058933">
    <property type="protein sequence ID" value="QLI67445.1"/>
    <property type="molecule type" value="Genomic_DNA"/>
</dbReference>
<organism evidence="2 3">
    <name type="scientific">Metarhizium brunneum</name>
    <dbReference type="NCBI Taxonomy" id="500148"/>
    <lineage>
        <taxon>Eukaryota</taxon>
        <taxon>Fungi</taxon>
        <taxon>Dikarya</taxon>
        <taxon>Ascomycota</taxon>
        <taxon>Pezizomycotina</taxon>
        <taxon>Sordariomycetes</taxon>
        <taxon>Hypocreomycetidae</taxon>
        <taxon>Hypocreales</taxon>
        <taxon>Clavicipitaceae</taxon>
        <taxon>Metarhizium</taxon>
    </lineage>
</organism>
<keyword evidence="1" id="KW-0732">Signal</keyword>
<gene>
    <name evidence="2" type="ORF">G6M90_00g032970</name>
</gene>
<dbReference type="RefSeq" id="XP_065986380.1">
    <property type="nucleotide sequence ID" value="XM_066130119.1"/>
</dbReference>
<feature type="chain" id="PRO_5028833345" evidence="1">
    <location>
        <begin position="19"/>
        <end position="57"/>
    </location>
</feature>
<proteinExistence type="predicted"/>
<keyword evidence="3" id="KW-1185">Reference proteome</keyword>
<accession>A0A7D5YY77</accession>
<protein>
    <submittedName>
        <fullName evidence="2">Uncharacterized protein</fullName>
    </submittedName>
</protein>
<dbReference type="AlphaFoldDB" id="A0A7D5YY77"/>
<dbReference type="Proteomes" id="UP000510686">
    <property type="component" value="Chromosome 2"/>
</dbReference>
<dbReference type="GeneID" id="90967600"/>
<evidence type="ECO:0000313" key="2">
    <source>
        <dbReference type="EMBL" id="QLI67445.1"/>
    </source>
</evidence>
<evidence type="ECO:0000313" key="3">
    <source>
        <dbReference type="Proteomes" id="UP000510686"/>
    </source>
</evidence>
<feature type="signal peptide" evidence="1">
    <location>
        <begin position="1"/>
        <end position="18"/>
    </location>
</feature>
<evidence type="ECO:0000256" key="1">
    <source>
        <dbReference type="SAM" id="SignalP"/>
    </source>
</evidence>
<name>A0A7D5YY77_9HYPO</name>
<reference evidence="2 3" key="1">
    <citation type="submission" date="2020-07" db="EMBL/GenBank/DDBJ databases">
        <title>Telomere length de novo assembly of all 7 chromosomes of the fungus, Metarhizium brunneum, using a novel assembly pipeline.</title>
        <authorList>
            <person name="Saud z."/>
            <person name="Kortsinoglou A."/>
            <person name="Kouvelis V.N."/>
            <person name="Butt T.M."/>
        </authorList>
    </citation>
    <scope>NUCLEOTIDE SEQUENCE [LARGE SCALE GENOMIC DNA]</scope>
    <source>
        <strain evidence="2 3">4556</strain>
    </source>
</reference>
<dbReference type="KEGG" id="mbrn:90967600"/>